<organism evidence="2 4">
    <name type="scientific">Araneus ventricosus</name>
    <name type="common">Orbweaver spider</name>
    <name type="synonym">Epeira ventricosa</name>
    <dbReference type="NCBI Taxonomy" id="182803"/>
    <lineage>
        <taxon>Eukaryota</taxon>
        <taxon>Metazoa</taxon>
        <taxon>Ecdysozoa</taxon>
        <taxon>Arthropoda</taxon>
        <taxon>Chelicerata</taxon>
        <taxon>Arachnida</taxon>
        <taxon>Araneae</taxon>
        <taxon>Araneomorphae</taxon>
        <taxon>Entelegynae</taxon>
        <taxon>Araneoidea</taxon>
        <taxon>Araneidae</taxon>
        <taxon>Araneus</taxon>
    </lineage>
</organism>
<feature type="region of interest" description="Disordered" evidence="1">
    <location>
        <begin position="128"/>
        <end position="161"/>
    </location>
</feature>
<evidence type="ECO:0000313" key="2">
    <source>
        <dbReference type="EMBL" id="GBN93342.1"/>
    </source>
</evidence>
<dbReference type="AlphaFoldDB" id="A0A4Y2SYD7"/>
<accession>A0A4Y2SYD7</accession>
<comment type="caution">
    <text evidence="2">The sequence shown here is derived from an EMBL/GenBank/DDBJ whole genome shotgun (WGS) entry which is preliminary data.</text>
</comment>
<reference evidence="2 4" key="1">
    <citation type="journal article" date="2019" name="Sci. Rep.">
        <title>Orb-weaving spider Araneus ventricosus genome elucidates the spidroin gene catalogue.</title>
        <authorList>
            <person name="Kono N."/>
            <person name="Nakamura H."/>
            <person name="Ohtoshi R."/>
            <person name="Moran D.A.P."/>
            <person name="Shinohara A."/>
            <person name="Yoshida Y."/>
            <person name="Fujiwara M."/>
            <person name="Mori M."/>
            <person name="Tomita M."/>
            <person name="Arakawa K."/>
        </authorList>
    </citation>
    <scope>NUCLEOTIDE SEQUENCE [LARGE SCALE GENOMIC DNA]</scope>
</reference>
<feature type="compositionally biased region" description="Polar residues" evidence="1">
    <location>
        <begin position="149"/>
        <end position="161"/>
    </location>
</feature>
<keyword evidence="4" id="KW-1185">Reference proteome</keyword>
<evidence type="ECO:0000256" key="1">
    <source>
        <dbReference type="SAM" id="MobiDB-lite"/>
    </source>
</evidence>
<dbReference type="EMBL" id="BGPR01024898">
    <property type="protein sequence ID" value="GBN93343.1"/>
    <property type="molecule type" value="Genomic_DNA"/>
</dbReference>
<proteinExistence type="predicted"/>
<dbReference type="Proteomes" id="UP000499080">
    <property type="component" value="Unassembled WGS sequence"/>
</dbReference>
<evidence type="ECO:0000313" key="3">
    <source>
        <dbReference type="EMBL" id="GBN93343.1"/>
    </source>
</evidence>
<sequence>MLKTYQLKCNLLKSHPKIPKKRLEEFLCASKILFDISSCKCRNIAECFCSRHKKGHVRKKSSLIDQRTTRRTVVGTADMVTANKITNPLKRKNDESKITASALKRKHRELEFVLRDLKQQRLLSPSTGKLNVATSSVSSHQDSDDVFLPQSQASMSASPVD</sequence>
<dbReference type="OrthoDB" id="6782793at2759"/>
<evidence type="ECO:0000313" key="4">
    <source>
        <dbReference type="Proteomes" id="UP000499080"/>
    </source>
</evidence>
<dbReference type="EMBL" id="BGPR01024897">
    <property type="protein sequence ID" value="GBN93342.1"/>
    <property type="molecule type" value="Genomic_DNA"/>
</dbReference>
<name>A0A4Y2SYD7_ARAVE</name>
<gene>
    <name evidence="2" type="ORF">AVEN_15733_1</name>
    <name evidence="3" type="ORF">AVEN_67141_1</name>
</gene>
<protein>
    <submittedName>
        <fullName evidence="2">Uncharacterized protein</fullName>
    </submittedName>
</protein>